<dbReference type="AlphaFoldDB" id="A0A074VM65"/>
<organism evidence="2 3">
    <name type="scientific">Aureobasidium melanogenum (strain CBS 110374)</name>
    <name type="common">Aureobasidium pullulans var. melanogenum</name>
    <dbReference type="NCBI Taxonomy" id="1043003"/>
    <lineage>
        <taxon>Eukaryota</taxon>
        <taxon>Fungi</taxon>
        <taxon>Dikarya</taxon>
        <taxon>Ascomycota</taxon>
        <taxon>Pezizomycotina</taxon>
        <taxon>Dothideomycetes</taxon>
        <taxon>Dothideomycetidae</taxon>
        <taxon>Dothideales</taxon>
        <taxon>Saccotheciaceae</taxon>
        <taxon>Aureobasidium</taxon>
    </lineage>
</organism>
<feature type="signal peptide" evidence="1">
    <location>
        <begin position="1"/>
        <end position="19"/>
    </location>
</feature>
<keyword evidence="1" id="KW-0732">Signal</keyword>
<protein>
    <submittedName>
        <fullName evidence="2">Uncharacterized protein</fullName>
    </submittedName>
</protein>
<dbReference type="GeneID" id="63916172"/>
<evidence type="ECO:0000313" key="3">
    <source>
        <dbReference type="Proteomes" id="UP000030672"/>
    </source>
</evidence>
<dbReference type="HOGENOM" id="CLU_2557909_0_0_1"/>
<sequence length="78" mass="8340">MQLAFLTFLLASLLAVCNASPTPLSPALSTRPQDRYLSVRQAGCNQTLCDQCREDAGCTAGTPACFDCDTSPYCECDV</sequence>
<keyword evidence="3" id="KW-1185">Reference proteome</keyword>
<feature type="chain" id="PRO_5001700781" evidence="1">
    <location>
        <begin position="20"/>
        <end position="78"/>
    </location>
</feature>
<accession>A0A074VM65</accession>
<evidence type="ECO:0000256" key="1">
    <source>
        <dbReference type="SAM" id="SignalP"/>
    </source>
</evidence>
<dbReference type="RefSeq" id="XP_040877217.1">
    <property type="nucleotide sequence ID" value="XM_041022799.1"/>
</dbReference>
<evidence type="ECO:0000313" key="2">
    <source>
        <dbReference type="EMBL" id="KEQ60194.1"/>
    </source>
</evidence>
<name>A0A074VM65_AURM1</name>
<proteinExistence type="predicted"/>
<reference evidence="2 3" key="1">
    <citation type="journal article" date="2014" name="BMC Genomics">
        <title>Genome sequencing of four Aureobasidium pullulans varieties: biotechnological potential, stress tolerance, and description of new species.</title>
        <authorList>
            <person name="Gostin Ar C."/>
            <person name="Ohm R.A."/>
            <person name="Kogej T."/>
            <person name="Sonjak S."/>
            <person name="Turk M."/>
            <person name="Zajc J."/>
            <person name="Zalar P."/>
            <person name="Grube M."/>
            <person name="Sun H."/>
            <person name="Han J."/>
            <person name="Sharma A."/>
            <person name="Chiniquy J."/>
            <person name="Ngan C.Y."/>
            <person name="Lipzen A."/>
            <person name="Barry K."/>
            <person name="Grigoriev I.V."/>
            <person name="Gunde-Cimerman N."/>
        </authorList>
    </citation>
    <scope>NUCLEOTIDE SEQUENCE [LARGE SCALE GENOMIC DNA]</scope>
    <source>
        <strain evidence="2 3">CBS 110374</strain>
    </source>
</reference>
<gene>
    <name evidence="2" type="ORF">M437DRAFT_55054</name>
</gene>
<dbReference type="Proteomes" id="UP000030672">
    <property type="component" value="Unassembled WGS sequence"/>
</dbReference>
<dbReference type="EMBL" id="KL584844">
    <property type="protein sequence ID" value="KEQ60194.1"/>
    <property type="molecule type" value="Genomic_DNA"/>
</dbReference>